<dbReference type="Proteomes" id="UP000092445">
    <property type="component" value="Unassembled WGS sequence"/>
</dbReference>
<dbReference type="PANTHER" id="PTHR11380">
    <property type="entry name" value="TRANSCRIPTION INITIATION FACTOR TFIID/SUPT3-RELATED"/>
    <property type="match status" value="1"/>
</dbReference>
<dbReference type="InterPro" id="IPR003195">
    <property type="entry name" value="TFIID_TAF13"/>
</dbReference>
<dbReference type="EnsemblMetazoa" id="GPAI045592-RA">
    <property type="protein sequence ID" value="GPAI045592-PA"/>
    <property type="gene ID" value="GPAI045592"/>
</dbReference>
<evidence type="ECO:0000256" key="6">
    <source>
        <dbReference type="ARBA" id="ARBA00040136"/>
    </source>
</evidence>
<proteinExistence type="inferred from homology"/>
<reference evidence="8" key="1">
    <citation type="submission" date="2014-03" db="EMBL/GenBank/DDBJ databases">
        <authorList>
            <person name="Aksoy S."/>
            <person name="Warren W."/>
            <person name="Wilson R.K."/>
        </authorList>
    </citation>
    <scope>NUCLEOTIDE SEQUENCE [LARGE SCALE GENOMIC DNA]</scope>
    <source>
        <strain evidence="8">IAEA</strain>
    </source>
</reference>
<dbReference type="Pfam" id="PF02269">
    <property type="entry name" value="TFIID-18kDa"/>
    <property type="match status" value="1"/>
</dbReference>
<sequence>MQHMPLSDTADLLENSVFEFITEKTHKAMVIGWTGHVQVEDIIFLVRRDVRKYARGKDLLTMNEELKKAREAFNEIKYVGCEAKLK</sequence>
<keyword evidence="4" id="KW-0539">Nucleus</keyword>
<evidence type="ECO:0000256" key="2">
    <source>
        <dbReference type="ARBA" id="ARBA00023015"/>
    </source>
</evidence>
<evidence type="ECO:0000256" key="3">
    <source>
        <dbReference type="ARBA" id="ARBA00023163"/>
    </source>
</evidence>
<evidence type="ECO:0000256" key="1">
    <source>
        <dbReference type="ARBA" id="ARBA00004123"/>
    </source>
</evidence>
<name>A0A1B0AH51_GLOPL</name>
<keyword evidence="8" id="KW-1185">Reference proteome</keyword>
<evidence type="ECO:0000256" key="5">
    <source>
        <dbReference type="ARBA" id="ARBA00038392"/>
    </source>
</evidence>
<dbReference type="STRING" id="7398.A0A1B0AH51"/>
<reference evidence="7" key="2">
    <citation type="submission" date="2020-05" db="UniProtKB">
        <authorList>
            <consortium name="EnsemblMetazoa"/>
        </authorList>
    </citation>
    <scope>IDENTIFICATION</scope>
    <source>
        <strain evidence="7">IAEA</strain>
    </source>
</reference>
<dbReference type="GO" id="GO:0006366">
    <property type="term" value="P:transcription by RNA polymerase II"/>
    <property type="evidence" value="ECO:0007669"/>
    <property type="project" value="InterPro"/>
</dbReference>
<dbReference type="PANTHER" id="PTHR11380:SF5">
    <property type="entry name" value="TRANSCRIPTION INITIATION FACTOR TFIID SUBUNIT 13"/>
    <property type="match status" value="1"/>
</dbReference>
<evidence type="ECO:0000313" key="8">
    <source>
        <dbReference type="Proteomes" id="UP000092445"/>
    </source>
</evidence>
<protein>
    <recommendedName>
        <fullName evidence="6">Transcription initiation factor TFIID subunit 13</fullName>
    </recommendedName>
</protein>
<evidence type="ECO:0000256" key="4">
    <source>
        <dbReference type="ARBA" id="ARBA00023242"/>
    </source>
</evidence>
<dbReference type="GO" id="GO:0005669">
    <property type="term" value="C:transcription factor TFIID complex"/>
    <property type="evidence" value="ECO:0007669"/>
    <property type="project" value="TreeGrafter"/>
</dbReference>
<evidence type="ECO:0000313" key="7">
    <source>
        <dbReference type="EnsemblMetazoa" id="GPAI045592-PA"/>
    </source>
</evidence>
<dbReference type="Gene3D" id="1.10.20.10">
    <property type="entry name" value="Histone, subunit A"/>
    <property type="match status" value="1"/>
</dbReference>
<dbReference type="AlphaFoldDB" id="A0A1B0AH51"/>
<comment type="subcellular location">
    <subcellularLocation>
        <location evidence="1">Nucleus</location>
    </subcellularLocation>
</comment>
<dbReference type="VEuPathDB" id="VectorBase:GPAI045592"/>
<keyword evidence="3" id="KW-0804">Transcription</keyword>
<dbReference type="GO" id="GO:0046982">
    <property type="term" value="F:protein heterodimerization activity"/>
    <property type="evidence" value="ECO:0007669"/>
    <property type="project" value="InterPro"/>
</dbReference>
<dbReference type="InterPro" id="IPR009072">
    <property type="entry name" value="Histone-fold"/>
</dbReference>
<organism evidence="7 8">
    <name type="scientific">Glossina pallidipes</name>
    <name type="common">Tsetse fly</name>
    <dbReference type="NCBI Taxonomy" id="7398"/>
    <lineage>
        <taxon>Eukaryota</taxon>
        <taxon>Metazoa</taxon>
        <taxon>Ecdysozoa</taxon>
        <taxon>Arthropoda</taxon>
        <taxon>Hexapoda</taxon>
        <taxon>Insecta</taxon>
        <taxon>Pterygota</taxon>
        <taxon>Neoptera</taxon>
        <taxon>Endopterygota</taxon>
        <taxon>Diptera</taxon>
        <taxon>Brachycera</taxon>
        <taxon>Muscomorpha</taxon>
        <taxon>Hippoboscoidea</taxon>
        <taxon>Glossinidae</taxon>
        <taxon>Glossina</taxon>
    </lineage>
</organism>
<keyword evidence="2" id="KW-0805">Transcription regulation</keyword>
<accession>A0A1B0AH51</accession>
<comment type="similarity">
    <text evidence="5">Belongs to the TAF13 family.</text>
</comment>